<dbReference type="GO" id="GO:0046872">
    <property type="term" value="F:metal ion binding"/>
    <property type="evidence" value="ECO:0007669"/>
    <property type="project" value="UniProtKB-KW"/>
</dbReference>
<dbReference type="PANTHER" id="PTHR43808:SF32">
    <property type="entry name" value="ARGE_DAPE-RELATED DEACYLASE"/>
    <property type="match status" value="1"/>
</dbReference>
<name>A0A6A6BW80_ZASCE</name>
<dbReference type="Gene3D" id="3.40.630.10">
    <property type="entry name" value="Zn peptidases"/>
    <property type="match status" value="2"/>
</dbReference>
<evidence type="ECO:0000256" key="1">
    <source>
        <dbReference type="ARBA" id="ARBA00006247"/>
    </source>
</evidence>
<accession>A0A6A6BW80</accession>
<evidence type="ECO:0000313" key="5">
    <source>
        <dbReference type="EMBL" id="KAF2159047.1"/>
    </source>
</evidence>
<dbReference type="Pfam" id="PF01546">
    <property type="entry name" value="Peptidase_M20"/>
    <property type="match status" value="1"/>
</dbReference>
<dbReference type="Pfam" id="PF07687">
    <property type="entry name" value="M20_dimer"/>
    <property type="match status" value="1"/>
</dbReference>
<proteinExistence type="inferred from homology"/>
<dbReference type="PANTHER" id="PTHR43808">
    <property type="entry name" value="ACETYLORNITHINE DEACETYLASE"/>
    <property type="match status" value="1"/>
</dbReference>
<feature type="domain" description="Peptidase M20 dimerisation" evidence="4">
    <location>
        <begin position="196"/>
        <end position="324"/>
    </location>
</feature>
<dbReference type="Proteomes" id="UP000799537">
    <property type="component" value="Unassembled WGS sequence"/>
</dbReference>
<keyword evidence="2" id="KW-0479">Metal-binding</keyword>
<keyword evidence="6" id="KW-1185">Reference proteome</keyword>
<dbReference type="SUPFAM" id="SSF55031">
    <property type="entry name" value="Bacterial exopeptidase dimerisation domain"/>
    <property type="match status" value="1"/>
</dbReference>
<comment type="similarity">
    <text evidence="1">Belongs to the peptidase M20A family.</text>
</comment>
<dbReference type="OrthoDB" id="10059875at2759"/>
<evidence type="ECO:0000313" key="6">
    <source>
        <dbReference type="Proteomes" id="UP000799537"/>
    </source>
</evidence>
<sequence>MISKDDLIALIDADRESHLHFLQSLIQTPSPNPPGDTQKAISVVKDFLDAQSISSEIIAPKKESPNLVSIFHGDVEGKGKQRSIALNGHIDQFPVGDADRWLKDPYSGDIENGFVHGRSGVDMKAGTAASIIAFSYLHRHQAQLTGRCVLEVVSDEETGGKWGTRYLIEEDERLDQWRADCILIGEPSGLQSIRFGEKGTLRLTFTVTALGLHGAYIHRSEGAIRIASRLIERLVGLEKLTNIGMNEDLKEYMQRPEVRKVADEIMGKGAADAMLIPTVNIGTIKGGDKINMIPSETIFEADIRIPIGVKTETIRDCIDDVLKDFPTTKYSIHENHSHISTHSQPHHELVTLLQENASIAGGTIPYPICSLGATDCKHFRRNGIPAYALGPSPNGMAERDEKVSIDDFLYLVKVHTLAAWDYLGGSK</sequence>
<dbReference type="AlphaFoldDB" id="A0A6A6BW80"/>
<dbReference type="InterPro" id="IPR036264">
    <property type="entry name" value="Bact_exopeptidase_dim_dom"/>
</dbReference>
<dbReference type="SUPFAM" id="SSF53187">
    <property type="entry name" value="Zn-dependent exopeptidases"/>
    <property type="match status" value="1"/>
</dbReference>
<evidence type="ECO:0000256" key="2">
    <source>
        <dbReference type="ARBA" id="ARBA00022723"/>
    </source>
</evidence>
<dbReference type="GO" id="GO:0016787">
    <property type="term" value="F:hydrolase activity"/>
    <property type="evidence" value="ECO:0007669"/>
    <property type="project" value="UniProtKB-KW"/>
</dbReference>
<evidence type="ECO:0000256" key="3">
    <source>
        <dbReference type="ARBA" id="ARBA00022801"/>
    </source>
</evidence>
<protein>
    <recommendedName>
        <fullName evidence="4">Peptidase M20 dimerisation domain-containing protein</fullName>
    </recommendedName>
</protein>
<dbReference type="GeneID" id="54563208"/>
<dbReference type="Gene3D" id="3.30.70.360">
    <property type="match status" value="1"/>
</dbReference>
<reference evidence="5" key="1">
    <citation type="journal article" date="2020" name="Stud. Mycol.">
        <title>101 Dothideomycetes genomes: a test case for predicting lifestyles and emergence of pathogens.</title>
        <authorList>
            <person name="Haridas S."/>
            <person name="Albert R."/>
            <person name="Binder M."/>
            <person name="Bloem J."/>
            <person name="Labutti K."/>
            <person name="Salamov A."/>
            <person name="Andreopoulos B."/>
            <person name="Baker S."/>
            <person name="Barry K."/>
            <person name="Bills G."/>
            <person name="Bluhm B."/>
            <person name="Cannon C."/>
            <person name="Castanera R."/>
            <person name="Culley D."/>
            <person name="Daum C."/>
            <person name="Ezra D."/>
            <person name="Gonzalez J."/>
            <person name="Henrissat B."/>
            <person name="Kuo A."/>
            <person name="Liang C."/>
            <person name="Lipzen A."/>
            <person name="Lutzoni F."/>
            <person name="Magnuson J."/>
            <person name="Mondo S."/>
            <person name="Nolan M."/>
            <person name="Ohm R."/>
            <person name="Pangilinan J."/>
            <person name="Park H.-J."/>
            <person name="Ramirez L."/>
            <person name="Alfaro M."/>
            <person name="Sun H."/>
            <person name="Tritt A."/>
            <person name="Yoshinaga Y."/>
            <person name="Zwiers L.-H."/>
            <person name="Turgeon B."/>
            <person name="Goodwin S."/>
            <person name="Spatafora J."/>
            <person name="Crous P."/>
            <person name="Grigoriev I."/>
        </authorList>
    </citation>
    <scope>NUCLEOTIDE SEQUENCE</scope>
    <source>
        <strain evidence="5">ATCC 36951</strain>
    </source>
</reference>
<dbReference type="InterPro" id="IPR011650">
    <property type="entry name" value="Peptidase_M20_dimer"/>
</dbReference>
<gene>
    <name evidence="5" type="ORF">M409DRAFT_30467</name>
</gene>
<organism evidence="5 6">
    <name type="scientific">Zasmidium cellare ATCC 36951</name>
    <dbReference type="NCBI Taxonomy" id="1080233"/>
    <lineage>
        <taxon>Eukaryota</taxon>
        <taxon>Fungi</taxon>
        <taxon>Dikarya</taxon>
        <taxon>Ascomycota</taxon>
        <taxon>Pezizomycotina</taxon>
        <taxon>Dothideomycetes</taxon>
        <taxon>Dothideomycetidae</taxon>
        <taxon>Mycosphaerellales</taxon>
        <taxon>Mycosphaerellaceae</taxon>
        <taxon>Zasmidium</taxon>
    </lineage>
</organism>
<evidence type="ECO:0000259" key="4">
    <source>
        <dbReference type="Pfam" id="PF07687"/>
    </source>
</evidence>
<keyword evidence="3" id="KW-0378">Hydrolase</keyword>
<dbReference type="RefSeq" id="XP_033659936.1">
    <property type="nucleotide sequence ID" value="XM_033809936.1"/>
</dbReference>
<dbReference type="InterPro" id="IPR002933">
    <property type="entry name" value="Peptidase_M20"/>
</dbReference>
<dbReference type="InterPro" id="IPR050072">
    <property type="entry name" value="Peptidase_M20A"/>
</dbReference>
<dbReference type="EMBL" id="ML993643">
    <property type="protein sequence ID" value="KAF2159047.1"/>
    <property type="molecule type" value="Genomic_DNA"/>
</dbReference>